<dbReference type="Proteomes" id="UP001595075">
    <property type="component" value="Unassembled WGS sequence"/>
</dbReference>
<gene>
    <name evidence="2" type="ORF">VTL71DRAFT_3162</name>
</gene>
<reference evidence="2 3" key="1">
    <citation type="journal article" date="2024" name="Commun. Biol.">
        <title>Comparative genomic analysis of thermophilic fungi reveals convergent evolutionary adaptations and gene losses.</title>
        <authorList>
            <person name="Steindorff A.S."/>
            <person name="Aguilar-Pontes M.V."/>
            <person name="Robinson A.J."/>
            <person name="Andreopoulos B."/>
            <person name="LaButti K."/>
            <person name="Kuo A."/>
            <person name="Mondo S."/>
            <person name="Riley R."/>
            <person name="Otillar R."/>
            <person name="Haridas S."/>
            <person name="Lipzen A."/>
            <person name="Grimwood J."/>
            <person name="Schmutz J."/>
            <person name="Clum A."/>
            <person name="Reid I.D."/>
            <person name="Moisan M.C."/>
            <person name="Butler G."/>
            <person name="Nguyen T.T.M."/>
            <person name="Dewar K."/>
            <person name="Conant G."/>
            <person name="Drula E."/>
            <person name="Henrissat B."/>
            <person name="Hansel C."/>
            <person name="Singer S."/>
            <person name="Hutchinson M.I."/>
            <person name="de Vries R.P."/>
            <person name="Natvig D.O."/>
            <person name="Powell A.J."/>
            <person name="Tsang A."/>
            <person name="Grigoriev I.V."/>
        </authorList>
    </citation>
    <scope>NUCLEOTIDE SEQUENCE [LARGE SCALE GENOMIC DNA]</scope>
    <source>
        <strain evidence="2 3">CBS 494.80</strain>
    </source>
</reference>
<accession>A0ABR4C7K4</accession>
<comment type="caution">
    <text evidence="2">The sequence shown here is derived from an EMBL/GenBank/DDBJ whole genome shotgun (WGS) entry which is preliminary data.</text>
</comment>
<keyword evidence="3" id="KW-1185">Reference proteome</keyword>
<evidence type="ECO:0000313" key="2">
    <source>
        <dbReference type="EMBL" id="KAL2065492.1"/>
    </source>
</evidence>
<evidence type="ECO:0000259" key="1">
    <source>
        <dbReference type="Pfam" id="PF24864"/>
    </source>
</evidence>
<protein>
    <recommendedName>
        <fullName evidence="1">DUF7730 domain-containing protein</fullName>
    </recommendedName>
</protein>
<dbReference type="Pfam" id="PF24864">
    <property type="entry name" value="DUF7730"/>
    <property type="match status" value="1"/>
</dbReference>
<feature type="domain" description="DUF7730" evidence="1">
    <location>
        <begin position="42"/>
        <end position="260"/>
    </location>
</feature>
<name>A0ABR4C7K4_9HELO</name>
<dbReference type="InterPro" id="IPR056632">
    <property type="entry name" value="DUF7730"/>
</dbReference>
<sequence>MESKRRELWTSLLACGQSSVPAASTDGISSLNYLSAPRTSAKTPLLELLPLEIRQKIWTLVVGGQKHCLGNLLPGSWDLRNGLQSTCPDGRACDKGCTRDICEWVDNWNSPSRPPLTRHTRNHLRLLILCRQIYTEAIDIIYSSNTFVMYHASYMEYLPMTILPQRMNSISTLRLTCDFTGLPPIKANQYPGIMQKRYEKWQNIWRILSKMAGLRRLYFNLNINYEWETFNRESASELLWPVKQVTRPDVFMLALPIPAMYEGMTNTLTRPWAATKWEGSDPWDDLPNCSIRRVTSNKMWF</sequence>
<proteinExistence type="predicted"/>
<organism evidence="2 3">
    <name type="scientific">Oculimacula yallundae</name>
    <dbReference type="NCBI Taxonomy" id="86028"/>
    <lineage>
        <taxon>Eukaryota</taxon>
        <taxon>Fungi</taxon>
        <taxon>Dikarya</taxon>
        <taxon>Ascomycota</taxon>
        <taxon>Pezizomycotina</taxon>
        <taxon>Leotiomycetes</taxon>
        <taxon>Helotiales</taxon>
        <taxon>Ploettnerulaceae</taxon>
        <taxon>Oculimacula</taxon>
    </lineage>
</organism>
<dbReference type="EMBL" id="JAZHXI010000012">
    <property type="protein sequence ID" value="KAL2065492.1"/>
    <property type="molecule type" value="Genomic_DNA"/>
</dbReference>
<dbReference type="PANTHER" id="PTHR38790:SF9">
    <property type="entry name" value="F-BOX DOMAIN-CONTAINING PROTEIN"/>
    <property type="match status" value="1"/>
</dbReference>
<evidence type="ECO:0000313" key="3">
    <source>
        <dbReference type="Proteomes" id="UP001595075"/>
    </source>
</evidence>
<dbReference type="PANTHER" id="PTHR38790">
    <property type="entry name" value="2EXR DOMAIN-CONTAINING PROTEIN-RELATED"/>
    <property type="match status" value="1"/>
</dbReference>